<comment type="caution">
    <text evidence="2">The sequence shown here is derived from an EMBL/GenBank/DDBJ whole genome shotgun (WGS) entry which is preliminary data.</text>
</comment>
<accession>A0A1J5HS51</accession>
<reference evidence="2 3" key="1">
    <citation type="journal article" date="2016" name="Environ. Microbiol.">
        <title>Genomic resolution of a cold subsurface aquifer community provides metabolic insights for novel microbes adapted to high CO concentrations.</title>
        <authorList>
            <person name="Probst A.J."/>
            <person name="Castelle C.J."/>
            <person name="Singh A."/>
            <person name="Brown C.T."/>
            <person name="Anantharaman K."/>
            <person name="Sharon I."/>
            <person name="Hug L.A."/>
            <person name="Burstein D."/>
            <person name="Emerson J.B."/>
            <person name="Thomas B.C."/>
            <person name="Banfield J.F."/>
        </authorList>
    </citation>
    <scope>NUCLEOTIDE SEQUENCE [LARGE SCALE GENOMIC DNA]</scope>
    <source>
        <strain evidence="2">CG2_30_33_16</strain>
    </source>
</reference>
<evidence type="ECO:0000313" key="3">
    <source>
        <dbReference type="Proteomes" id="UP000183758"/>
    </source>
</evidence>
<protein>
    <submittedName>
        <fullName evidence="2">Uncharacterized protein</fullName>
    </submittedName>
</protein>
<keyword evidence="1" id="KW-1133">Transmembrane helix</keyword>
<organism evidence="2 3">
    <name type="scientific">Candidatus Roizmanbacteria bacterium CG2_30_33_16</name>
    <dbReference type="NCBI Taxonomy" id="1805340"/>
    <lineage>
        <taxon>Bacteria</taxon>
        <taxon>Candidatus Roizmaniibacteriota</taxon>
    </lineage>
</organism>
<evidence type="ECO:0000313" key="2">
    <source>
        <dbReference type="EMBL" id="OIP84626.1"/>
    </source>
</evidence>
<evidence type="ECO:0000256" key="1">
    <source>
        <dbReference type="SAM" id="Phobius"/>
    </source>
</evidence>
<dbReference type="AlphaFoldDB" id="A0A1J5HS51"/>
<feature type="transmembrane region" description="Helical" evidence="1">
    <location>
        <begin position="6"/>
        <end position="28"/>
    </location>
</feature>
<dbReference type="InterPro" id="IPR007060">
    <property type="entry name" value="FtsL/DivIC"/>
</dbReference>
<dbReference type="EMBL" id="MNZM01000050">
    <property type="protein sequence ID" value="OIP84626.1"/>
    <property type="molecule type" value="Genomic_DNA"/>
</dbReference>
<dbReference type="Pfam" id="PF04977">
    <property type="entry name" value="DivIC"/>
    <property type="match status" value="1"/>
</dbReference>
<keyword evidence="1" id="KW-0812">Transmembrane</keyword>
<proteinExistence type="predicted"/>
<gene>
    <name evidence="2" type="ORF">AUK04_02145</name>
</gene>
<name>A0A1J5HS51_9BACT</name>
<dbReference type="Proteomes" id="UP000183758">
    <property type="component" value="Unassembled WGS sequence"/>
</dbReference>
<sequence length="113" mass="13487">MRFFKQFVYFIIVVFLFYSLTHNFSNYIKNIEYYNKNKENYQKEQKNNITLKTQLRKQQAPSEIEKTIRNQLNLLKPNEVSLIISLPTPTPIIPTPSPVPNYLQWLRIFSGSN</sequence>
<keyword evidence="1" id="KW-0472">Membrane</keyword>